<evidence type="ECO:0000259" key="1">
    <source>
        <dbReference type="Pfam" id="PF21814"/>
    </source>
</evidence>
<dbReference type="InterPro" id="IPR049250">
    <property type="entry name" value="DUF6883"/>
</dbReference>
<comment type="caution">
    <text evidence="2">The sequence shown here is derived from an EMBL/GenBank/DDBJ whole genome shotgun (WGS) entry which is preliminary data.</text>
</comment>
<evidence type="ECO:0000313" key="3">
    <source>
        <dbReference type="Proteomes" id="UP000321258"/>
    </source>
</evidence>
<dbReference type="EMBL" id="BJZT01000013">
    <property type="protein sequence ID" value="GEO99048.1"/>
    <property type="molecule type" value="Genomic_DNA"/>
</dbReference>
<feature type="domain" description="DUF6883" evidence="1">
    <location>
        <begin position="12"/>
        <end position="111"/>
    </location>
</feature>
<reference evidence="2 3" key="1">
    <citation type="submission" date="2019-07" db="EMBL/GenBank/DDBJ databases">
        <title>Whole genome shotgun sequence of Methylobacterium haplocladii NBRC 107714.</title>
        <authorList>
            <person name="Hosoyama A."/>
            <person name="Uohara A."/>
            <person name="Ohji S."/>
            <person name="Ichikawa N."/>
        </authorList>
    </citation>
    <scope>NUCLEOTIDE SEQUENCE [LARGE SCALE GENOMIC DNA]</scope>
    <source>
        <strain evidence="2 3">NBRC 107714</strain>
    </source>
</reference>
<gene>
    <name evidence="2" type="ORF">MHA02_14360</name>
</gene>
<name>A0A512IMZ2_9HYPH</name>
<evidence type="ECO:0000313" key="2">
    <source>
        <dbReference type="EMBL" id="GEO99048.1"/>
    </source>
</evidence>
<dbReference type="RefSeq" id="WP_170249084.1">
    <property type="nucleotide sequence ID" value="NZ_BJZT01000013.1"/>
</dbReference>
<dbReference type="AlphaFoldDB" id="A0A512IMZ2"/>
<proteinExistence type="predicted"/>
<dbReference type="Pfam" id="PF21814">
    <property type="entry name" value="DUF6883"/>
    <property type="match status" value="1"/>
</dbReference>
<sequence>MSASGRPVPAPCIPDAKIGGYLLDVTHAEGGPKAAFFLSRGFSRDDPRPFIQALLDYGQPHTFVRYERNSYVTKLIHEGPMPMPDGSAPRIRSVWRLIEDDRLMVLVTAYAF</sequence>
<organism evidence="2 3">
    <name type="scientific">Methylobacterium haplocladii</name>
    <dbReference type="NCBI Taxonomy" id="1176176"/>
    <lineage>
        <taxon>Bacteria</taxon>
        <taxon>Pseudomonadati</taxon>
        <taxon>Pseudomonadota</taxon>
        <taxon>Alphaproteobacteria</taxon>
        <taxon>Hyphomicrobiales</taxon>
        <taxon>Methylobacteriaceae</taxon>
        <taxon>Methylobacterium</taxon>
    </lineage>
</organism>
<dbReference type="Proteomes" id="UP000321258">
    <property type="component" value="Unassembled WGS sequence"/>
</dbReference>
<accession>A0A512IMZ2</accession>
<keyword evidence="3" id="KW-1185">Reference proteome</keyword>
<protein>
    <recommendedName>
        <fullName evidence="1">DUF6883 domain-containing protein</fullName>
    </recommendedName>
</protein>